<evidence type="ECO:0000313" key="2">
    <source>
        <dbReference type="Proteomes" id="UP000218615"/>
    </source>
</evidence>
<proteinExistence type="predicted"/>
<dbReference type="AlphaFoldDB" id="A0A284VTP5"/>
<name>A0A284VTP5_9EURY</name>
<organism evidence="1 2">
    <name type="scientific">Candidatus Methanoperedens nitratireducens</name>
    <dbReference type="NCBI Taxonomy" id="1392998"/>
    <lineage>
        <taxon>Archaea</taxon>
        <taxon>Methanobacteriati</taxon>
        <taxon>Methanobacteriota</taxon>
        <taxon>Stenosarchaea group</taxon>
        <taxon>Methanomicrobia</taxon>
        <taxon>Methanosarcinales</taxon>
        <taxon>ANME-2 cluster</taxon>
        <taxon>Candidatus Methanoperedentaceae</taxon>
        <taxon>Candidatus Methanoperedens</taxon>
    </lineage>
</organism>
<keyword evidence="2" id="KW-1185">Reference proteome</keyword>
<dbReference type="Proteomes" id="UP000218615">
    <property type="component" value="Unassembled WGS sequence"/>
</dbReference>
<protein>
    <submittedName>
        <fullName evidence="1">Uncharacterized protein</fullName>
    </submittedName>
</protein>
<accession>A0A284VTP5</accession>
<evidence type="ECO:0000313" key="1">
    <source>
        <dbReference type="EMBL" id="SNQ62543.1"/>
    </source>
</evidence>
<reference evidence="2" key="1">
    <citation type="submission" date="2017-06" db="EMBL/GenBank/DDBJ databases">
        <authorList>
            <person name="Cremers G."/>
        </authorList>
    </citation>
    <scope>NUCLEOTIDE SEQUENCE [LARGE SCALE GENOMIC DNA]</scope>
</reference>
<gene>
    <name evidence="1" type="ORF">MNV_780011</name>
</gene>
<sequence length="97" mass="10791">MLINIILLSTIVLMPSIIAQQQNESNYSLKINESSYSSTINESNYYPVVQDSKNETASQINKSDNFTVGPTVSFAEELIGEKSYETVPLKDEKIIAV</sequence>
<dbReference type="EMBL" id="FZMP01000227">
    <property type="protein sequence ID" value="SNQ62543.1"/>
    <property type="molecule type" value="Genomic_DNA"/>
</dbReference>